<evidence type="ECO:0000256" key="4">
    <source>
        <dbReference type="RuleBase" id="RU004417"/>
    </source>
</evidence>
<dbReference type="GO" id="GO:0016639">
    <property type="term" value="F:oxidoreductase activity, acting on the CH-NH2 group of donors, NAD or NADP as acceptor"/>
    <property type="evidence" value="ECO:0007669"/>
    <property type="project" value="InterPro"/>
</dbReference>
<accession>A0A3N0GR73</accession>
<dbReference type="FunFam" id="3.40.50.10860:FF:000010">
    <property type="entry name" value="Leucine dehydrogenase"/>
    <property type="match status" value="1"/>
</dbReference>
<evidence type="ECO:0000256" key="3">
    <source>
        <dbReference type="ARBA" id="ARBA00023027"/>
    </source>
</evidence>
<dbReference type="EMBL" id="RJSF01000036">
    <property type="protein sequence ID" value="RNM14901.1"/>
    <property type="molecule type" value="Genomic_DNA"/>
</dbReference>
<evidence type="ECO:0000256" key="5">
    <source>
        <dbReference type="SAM" id="MobiDB-lite"/>
    </source>
</evidence>
<gene>
    <name evidence="7" type="ORF">EFL26_09245</name>
</gene>
<evidence type="ECO:0000256" key="1">
    <source>
        <dbReference type="ARBA" id="ARBA00006382"/>
    </source>
</evidence>
<dbReference type="InterPro" id="IPR006097">
    <property type="entry name" value="Glu/Leu/Phe/Val/Trp_DH_dimer"/>
</dbReference>
<sequence>MTLTATRVKQTKRTSPFRSRQPTQFGQSNRNRSRFESFPAPPLPDPNRTVHRHRHPWCPTTARTHVNSVASPLPASPAAPSAASPALSPDTSLPASAGVFAELDGHEQVVFCADEASGLRAIIAIHSTALGPALGGTRFYPYADEGAALTDVLHLAKGMSYKAALAGLDLGGGKAVIIGDPATMKSEALLRAYGRFVQSLRGRYLTACDVGTYSEDMDVIARECDFVTGRTVEHGGAGDSSVLTAYGVFQGMRAAAEVVWGEPSLAGRTVGVAGVGKVGHHLVEHLLEDGADVVVTDVSAAAVRRVLDAHPEVRAVPTTEDLVAEQIDVYAPCALGNALTDDVVAVLRARVVCGAANNQLAHDGVEKLLADAGVLYAPDYCVNAGGLIQVADELVGFDFARARKRAAGIYDTTREVFRIAEREDVPPSVAADRIAERRMATIGRRDLWLPVR</sequence>
<dbReference type="SMART" id="SM00839">
    <property type="entry name" value="ELFV_dehydrog"/>
    <property type="match status" value="1"/>
</dbReference>
<evidence type="ECO:0000259" key="6">
    <source>
        <dbReference type="SMART" id="SM00839"/>
    </source>
</evidence>
<dbReference type="CDD" id="cd01075">
    <property type="entry name" value="NAD_bind_Leu_Phe_Val_DH"/>
    <property type="match status" value="1"/>
</dbReference>
<keyword evidence="2 4" id="KW-0560">Oxidoreductase</keyword>
<dbReference type="PANTHER" id="PTHR42722:SF1">
    <property type="entry name" value="VALINE DEHYDROGENASE"/>
    <property type="match status" value="1"/>
</dbReference>
<reference evidence="7 8" key="1">
    <citation type="submission" date="2018-11" db="EMBL/GenBank/DDBJ databases">
        <authorList>
            <person name="Li F."/>
        </authorList>
    </citation>
    <scope>NUCLEOTIDE SEQUENCE [LARGE SCALE GENOMIC DNA]</scope>
    <source>
        <strain evidence="7 8">Gsoil 818</strain>
    </source>
</reference>
<dbReference type="SUPFAM" id="SSF51735">
    <property type="entry name" value="NAD(P)-binding Rossmann-fold domains"/>
    <property type="match status" value="1"/>
</dbReference>
<dbReference type="InterPro" id="IPR006096">
    <property type="entry name" value="Glu/Leu/Phe/Val/Trp_DH_C"/>
</dbReference>
<dbReference type="PRINTS" id="PR00082">
    <property type="entry name" value="GLFDHDRGNASE"/>
</dbReference>
<feature type="region of interest" description="Disordered" evidence="5">
    <location>
        <begin position="70"/>
        <end position="89"/>
    </location>
</feature>
<evidence type="ECO:0000313" key="7">
    <source>
        <dbReference type="EMBL" id="RNM14901.1"/>
    </source>
</evidence>
<dbReference type="Pfam" id="PF00208">
    <property type="entry name" value="ELFV_dehydrog"/>
    <property type="match status" value="1"/>
</dbReference>
<feature type="compositionally biased region" description="Polar residues" evidence="5">
    <location>
        <begin position="1"/>
        <end position="30"/>
    </location>
</feature>
<feature type="region of interest" description="Disordered" evidence="5">
    <location>
        <begin position="1"/>
        <end position="55"/>
    </location>
</feature>
<comment type="similarity">
    <text evidence="1 4">Belongs to the Glu/Leu/Phe/Val dehydrogenases family.</text>
</comment>
<dbReference type="Gene3D" id="3.40.50.720">
    <property type="entry name" value="NAD(P)-binding Rossmann-like Domain"/>
    <property type="match status" value="1"/>
</dbReference>
<dbReference type="PANTHER" id="PTHR42722">
    <property type="entry name" value="LEUCINE DEHYDROGENASE"/>
    <property type="match status" value="1"/>
</dbReference>
<dbReference type="PROSITE" id="PS00074">
    <property type="entry name" value="GLFV_DEHYDROGENASE"/>
    <property type="match status" value="1"/>
</dbReference>
<evidence type="ECO:0000256" key="2">
    <source>
        <dbReference type="ARBA" id="ARBA00023002"/>
    </source>
</evidence>
<keyword evidence="3" id="KW-0520">NAD</keyword>
<dbReference type="Gene3D" id="3.40.50.10860">
    <property type="entry name" value="Leucine Dehydrogenase, chain A, domain 1"/>
    <property type="match status" value="1"/>
</dbReference>
<dbReference type="InterPro" id="IPR036291">
    <property type="entry name" value="NAD(P)-bd_dom_sf"/>
</dbReference>
<keyword evidence="8" id="KW-1185">Reference proteome</keyword>
<comment type="caution">
    <text evidence="7">The sequence shown here is derived from an EMBL/GenBank/DDBJ whole genome shotgun (WGS) entry which is preliminary data.</text>
</comment>
<dbReference type="InterPro" id="IPR016211">
    <property type="entry name" value="Glu/Phe/Leu/Val/Trp_DH_bac/arc"/>
</dbReference>
<protein>
    <submittedName>
        <fullName evidence="7">Glu/Leu/Phe/Val dehydrogenase</fullName>
    </submittedName>
</protein>
<dbReference type="InterPro" id="IPR033524">
    <property type="entry name" value="Glu/Leu/Phe/Val_DH_AS"/>
</dbReference>
<dbReference type="OrthoDB" id="9803297at2"/>
<dbReference type="AlphaFoldDB" id="A0A3N0GR73"/>
<dbReference type="SUPFAM" id="SSF53223">
    <property type="entry name" value="Aminoacid dehydrogenase-like, N-terminal domain"/>
    <property type="match status" value="1"/>
</dbReference>
<feature type="domain" description="Glutamate/phenylalanine/leucine/valine/L-tryptophan dehydrogenase C-terminal" evidence="6">
    <location>
        <begin position="238"/>
        <end position="447"/>
    </location>
</feature>
<dbReference type="InterPro" id="IPR006095">
    <property type="entry name" value="Glu/Leu/Phe/Val/Trp_DH"/>
</dbReference>
<organism evidence="7 8">
    <name type="scientific">Nocardioides pocheonensis</name>
    <dbReference type="NCBI Taxonomy" id="661485"/>
    <lineage>
        <taxon>Bacteria</taxon>
        <taxon>Bacillati</taxon>
        <taxon>Actinomycetota</taxon>
        <taxon>Actinomycetes</taxon>
        <taxon>Propionibacteriales</taxon>
        <taxon>Nocardioidaceae</taxon>
        <taxon>Nocardioides</taxon>
    </lineage>
</organism>
<dbReference type="InterPro" id="IPR046346">
    <property type="entry name" value="Aminoacid_DH-like_N_sf"/>
</dbReference>
<dbReference type="Proteomes" id="UP000279994">
    <property type="component" value="Unassembled WGS sequence"/>
</dbReference>
<name>A0A3N0GR73_9ACTN</name>
<dbReference type="GO" id="GO:0006520">
    <property type="term" value="P:amino acid metabolic process"/>
    <property type="evidence" value="ECO:0007669"/>
    <property type="project" value="InterPro"/>
</dbReference>
<evidence type="ECO:0000313" key="8">
    <source>
        <dbReference type="Proteomes" id="UP000279994"/>
    </source>
</evidence>
<proteinExistence type="inferred from homology"/>
<dbReference type="Pfam" id="PF02812">
    <property type="entry name" value="ELFV_dehydrog_N"/>
    <property type="match status" value="1"/>
</dbReference>